<sequence length="211" mass="23088">MKAVIKIGGSLQGSPSLEAICETIGKVSGRHDLTIVPGGGVFADQVREFQKSHNLSDYTAHLMAIEAMESYGVGLSELIPNFSLSDNLETAKRGKVIFLPSKSVEQNCELESSWKVTSDSLAAWTCGKIGFDKLILVKRVDGIGKNNKRFLTDLSRQELKNMNQSVVDSKLPEVLERYGITCWVLNGENPERIEELLKTGRTTGTKISGGE</sequence>
<dbReference type="AlphaFoldDB" id="A0A133U6S9"/>
<dbReference type="Gene3D" id="3.40.1160.10">
    <property type="entry name" value="Acetylglutamate kinase-like"/>
    <property type="match status" value="1"/>
</dbReference>
<evidence type="ECO:0000313" key="3">
    <source>
        <dbReference type="Proteomes" id="UP000070589"/>
    </source>
</evidence>
<keyword evidence="3" id="KW-1185">Reference proteome</keyword>
<reference evidence="2 3" key="1">
    <citation type="journal article" date="2016" name="Sci. Rep.">
        <title>Metabolic traits of an uncultured archaeal lineage -MSBL1- from brine pools of the Red Sea.</title>
        <authorList>
            <person name="Mwirichia R."/>
            <person name="Alam I."/>
            <person name="Rashid M."/>
            <person name="Vinu M."/>
            <person name="Ba-Alawi W."/>
            <person name="Anthony Kamau A."/>
            <person name="Kamanda Ngugi D."/>
            <person name="Goker M."/>
            <person name="Klenk H.P."/>
            <person name="Bajic V."/>
            <person name="Stingl U."/>
        </authorList>
    </citation>
    <scope>NUCLEOTIDE SEQUENCE [LARGE SCALE GENOMIC DNA]</scope>
    <source>
        <strain evidence="2">SCGC-AAA259D14</strain>
    </source>
</reference>
<dbReference type="InterPro" id="IPR036393">
    <property type="entry name" value="AceGlu_kinase-like_sf"/>
</dbReference>
<name>A0A133U6S9_9EURY</name>
<dbReference type="SUPFAM" id="SSF53633">
    <property type="entry name" value="Carbamate kinase-like"/>
    <property type="match status" value="1"/>
</dbReference>
<dbReference type="PIRSF" id="PIRSF004857">
    <property type="entry name" value="Kin_aa_kin"/>
    <property type="match status" value="1"/>
</dbReference>
<dbReference type="Pfam" id="PF00696">
    <property type="entry name" value="AA_kinase"/>
    <property type="match status" value="2"/>
</dbReference>
<comment type="caution">
    <text evidence="2">The sequence shown here is derived from an EMBL/GenBank/DDBJ whole genome shotgun (WGS) entry which is preliminary data.</text>
</comment>
<dbReference type="EMBL" id="LHXL01000020">
    <property type="protein sequence ID" value="KXA89866.1"/>
    <property type="molecule type" value="Genomic_DNA"/>
</dbReference>
<dbReference type="Proteomes" id="UP000070589">
    <property type="component" value="Unassembled WGS sequence"/>
</dbReference>
<proteinExistence type="predicted"/>
<feature type="domain" description="Aspartate/glutamate/uridylate kinase" evidence="1">
    <location>
        <begin position="92"/>
        <end position="186"/>
    </location>
</feature>
<accession>A0A133U6S9</accession>
<evidence type="ECO:0000313" key="2">
    <source>
        <dbReference type="EMBL" id="KXA89866.1"/>
    </source>
</evidence>
<organism evidence="2 3">
    <name type="scientific">candidate division MSBL1 archaeon SCGC-AAA259D14</name>
    <dbReference type="NCBI Taxonomy" id="1698261"/>
    <lineage>
        <taxon>Archaea</taxon>
        <taxon>Methanobacteriati</taxon>
        <taxon>Methanobacteriota</taxon>
        <taxon>candidate division MSBL1</taxon>
    </lineage>
</organism>
<dbReference type="InterPro" id="IPR011375">
    <property type="entry name" value="MfnE"/>
</dbReference>
<protein>
    <recommendedName>
        <fullName evidence="1">Aspartate/glutamate/uridylate kinase domain-containing protein</fullName>
    </recommendedName>
</protein>
<feature type="domain" description="Aspartate/glutamate/uridylate kinase" evidence="1">
    <location>
        <begin position="1"/>
        <end position="60"/>
    </location>
</feature>
<gene>
    <name evidence="2" type="ORF">AKJ62_02180</name>
</gene>
<evidence type="ECO:0000259" key="1">
    <source>
        <dbReference type="Pfam" id="PF00696"/>
    </source>
</evidence>
<dbReference type="InterPro" id="IPR001048">
    <property type="entry name" value="Asp/Glu/Uridylate_kinase"/>
</dbReference>